<gene>
    <name evidence="1" type="ORF">S03H2_19204</name>
</gene>
<evidence type="ECO:0000313" key="1">
    <source>
        <dbReference type="EMBL" id="GAH44182.1"/>
    </source>
</evidence>
<protein>
    <recommendedName>
        <fullName evidence="2">Cell division protein SepF</fullName>
    </recommendedName>
</protein>
<organism evidence="1">
    <name type="scientific">marine sediment metagenome</name>
    <dbReference type="NCBI Taxonomy" id="412755"/>
    <lineage>
        <taxon>unclassified sequences</taxon>
        <taxon>metagenomes</taxon>
        <taxon>ecological metagenomes</taxon>
    </lineage>
</organism>
<evidence type="ECO:0008006" key="2">
    <source>
        <dbReference type="Google" id="ProtNLM"/>
    </source>
</evidence>
<reference evidence="1" key="1">
    <citation type="journal article" date="2014" name="Front. Microbiol.">
        <title>High frequency of phylogenetically diverse reductive dehalogenase-homologous genes in deep subseafloor sedimentary metagenomes.</title>
        <authorList>
            <person name="Kawai M."/>
            <person name="Futagami T."/>
            <person name="Toyoda A."/>
            <person name="Takaki Y."/>
            <person name="Nishi S."/>
            <person name="Hori S."/>
            <person name="Arai W."/>
            <person name="Tsubouchi T."/>
            <person name="Morono Y."/>
            <person name="Uchiyama I."/>
            <person name="Ito T."/>
            <person name="Fujiyama A."/>
            <person name="Inagaki F."/>
            <person name="Takami H."/>
        </authorList>
    </citation>
    <scope>NUCLEOTIDE SEQUENCE</scope>
    <source>
        <strain evidence="1">Expedition CK06-06</strain>
    </source>
</reference>
<proteinExistence type="predicted"/>
<dbReference type="EMBL" id="BARU01010014">
    <property type="protein sequence ID" value="GAH44182.1"/>
    <property type="molecule type" value="Genomic_DNA"/>
</dbReference>
<dbReference type="InterPro" id="IPR038594">
    <property type="entry name" value="SepF-like_sf"/>
</dbReference>
<sequence length="120" mass="13812">MVVVKKLGRLWKKLEENELLGSPEETMGFSREFSSFKQSFVIKKYDFSSLEQVEEIKKELLGKRILILNAKDILQNIDVTQLKRGIEDLKSFLRENGGSMACLGDQYLILTPNSWVKISN</sequence>
<comment type="caution">
    <text evidence="1">The sequence shown here is derived from an EMBL/GenBank/DDBJ whole genome shotgun (WGS) entry which is preliminary data.</text>
</comment>
<dbReference type="Pfam" id="PF04472">
    <property type="entry name" value="SepF"/>
    <property type="match status" value="1"/>
</dbReference>
<dbReference type="GO" id="GO:0090529">
    <property type="term" value="P:cell septum assembly"/>
    <property type="evidence" value="ECO:0007669"/>
    <property type="project" value="InterPro"/>
</dbReference>
<dbReference type="InterPro" id="IPR007561">
    <property type="entry name" value="Cell_div_SepF/SepF-rel"/>
</dbReference>
<dbReference type="Gene3D" id="3.30.110.150">
    <property type="entry name" value="SepF-like protein"/>
    <property type="match status" value="1"/>
</dbReference>
<name>X1FGU6_9ZZZZ</name>
<accession>X1FGU6</accession>
<dbReference type="AlphaFoldDB" id="X1FGU6"/>